<evidence type="ECO:0000313" key="1">
    <source>
        <dbReference type="EMBL" id="MEJ5904763.1"/>
    </source>
</evidence>
<gene>
    <name evidence="1" type="ORF">V7V80_08750</name>
</gene>
<dbReference type="InterPro" id="IPR022385">
    <property type="entry name" value="Rhs_assc_core"/>
</dbReference>
<dbReference type="RefSeq" id="WP_339549174.1">
    <property type="nucleotide sequence ID" value="NZ_JBBHLD010000005.1"/>
</dbReference>
<accession>A0ABU8R4F7</accession>
<sequence length="72" mass="8118">MLAYGGIWPSVNLLQAYNGERSDRVTERYPLGNGYRNYSPQIMRFTSPDGLSPFGKGGRNACIPPERPNEQR</sequence>
<keyword evidence="2" id="KW-1185">Reference proteome</keyword>
<dbReference type="Proteomes" id="UP001377692">
    <property type="component" value="Unassembled WGS sequence"/>
</dbReference>
<evidence type="ECO:0000313" key="2">
    <source>
        <dbReference type="Proteomes" id="UP001377692"/>
    </source>
</evidence>
<name>A0ABU8R4F7_9PSED</name>
<proteinExistence type="predicted"/>
<dbReference type="EMBL" id="JBBHLD010000005">
    <property type="protein sequence ID" value="MEJ5904763.1"/>
    <property type="molecule type" value="Genomic_DNA"/>
</dbReference>
<comment type="caution">
    <text evidence="1">The sequence shown here is derived from an EMBL/GenBank/DDBJ whole genome shotgun (WGS) entry which is preliminary data.</text>
</comment>
<organism evidence="1 2">
    <name type="scientific">Pseudomonas kermanshahensis</name>
    <dbReference type="NCBI Taxonomy" id="2745482"/>
    <lineage>
        <taxon>Bacteria</taxon>
        <taxon>Pseudomonadati</taxon>
        <taxon>Pseudomonadota</taxon>
        <taxon>Gammaproteobacteria</taxon>
        <taxon>Pseudomonadales</taxon>
        <taxon>Pseudomonadaceae</taxon>
        <taxon>Pseudomonas</taxon>
    </lineage>
</organism>
<reference evidence="1 2" key="1">
    <citation type="submission" date="2024-02" db="EMBL/GenBank/DDBJ databases">
        <title>Identification of pathogenicity and growth-promoting functions of Pseudomonas putida variants.</title>
        <authorList>
            <person name="Sun J."/>
        </authorList>
    </citation>
    <scope>NUCLEOTIDE SEQUENCE [LARGE SCALE GENOMIC DNA]</scope>
    <source>
        <strain evidence="1 2">A04</strain>
    </source>
</reference>
<protein>
    <submittedName>
        <fullName evidence="1">RHS repeat-associated core domain-containing protein</fullName>
    </submittedName>
</protein>
<dbReference type="NCBIfam" id="TIGR03696">
    <property type="entry name" value="Rhs_assc_core"/>
    <property type="match status" value="1"/>
</dbReference>